<dbReference type="Gene3D" id="3.30.750.24">
    <property type="entry name" value="STAS domain"/>
    <property type="match status" value="1"/>
</dbReference>
<dbReference type="Proteomes" id="UP000271010">
    <property type="component" value="Unassembled WGS sequence"/>
</dbReference>
<dbReference type="PANTHER" id="PTHR33495:SF14">
    <property type="entry name" value="ANTI-SIGMA FACTOR ANTAGONIST"/>
    <property type="match status" value="1"/>
</dbReference>
<organism evidence="2 3">
    <name type="scientific">Rufibacter immobilis</name>
    <dbReference type="NCBI Taxonomy" id="1348778"/>
    <lineage>
        <taxon>Bacteria</taxon>
        <taxon>Pseudomonadati</taxon>
        <taxon>Bacteroidota</taxon>
        <taxon>Cytophagia</taxon>
        <taxon>Cytophagales</taxon>
        <taxon>Hymenobacteraceae</taxon>
        <taxon>Rufibacter</taxon>
    </lineage>
</organism>
<sequence>MEIQSKFLEAGLLVSLTGVLHEAAATSLQKRLEGVIWYNRHFLLLDFANVTQVTAAGLRLLLPSVQQVQEKNCEFIVINLNEEILALFKKTGFNILVTIKDSLDTANTYIAKKYNNRRK</sequence>
<dbReference type="OrthoDB" id="894317at2"/>
<evidence type="ECO:0000259" key="1">
    <source>
        <dbReference type="PROSITE" id="PS50801"/>
    </source>
</evidence>
<comment type="caution">
    <text evidence="2">The sequence shown here is derived from an EMBL/GenBank/DDBJ whole genome shotgun (WGS) entry which is preliminary data.</text>
</comment>
<name>A0A3M9N289_9BACT</name>
<accession>A0A3M9N289</accession>
<protein>
    <submittedName>
        <fullName evidence="2">STAS domain-containing protein</fullName>
    </submittedName>
</protein>
<evidence type="ECO:0000313" key="3">
    <source>
        <dbReference type="Proteomes" id="UP000271010"/>
    </source>
</evidence>
<gene>
    <name evidence="2" type="ORF">EFA69_05210</name>
</gene>
<dbReference type="PANTHER" id="PTHR33495">
    <property type="entry name" value="ANTI-SIGMA FACTOR ANTAGONIST TM_1081-RELATED-RELATED"/>
    <property type="match status" value="1"/>
</dbReference>
<dbReference type="PROSITE" id="PS50801">
    <property type="entry name" value="STAS"/>
    <property type="match status" value="1"/>
</dbReference>
<dbReference type="InterPro" id="IPR002645">
    <property type="entry name" value="STAS_dom"/>
</dbReference>
<dbReference type="GO" id="GO:0043856">
    <property type="term" value="F:anti-sigma factor antagonist activity"/>
    <property type="evidence" value="ECO:0007669"/>
    <property type="project" value="TreeGrafter"/>
</dbReference>
<feature type="domain" description="STAS" evidence="1">
    <location>
        <begin position="1"/>
        <end position="110"/>
    </location>
</feature>
<dbReference type="SUPFAM" id="SSF52091">
    <property type="entry name" value="SpoIIaa-like"/>
    <property type="match status" value="1"/>
</dbReference>
<reference evidence="2 3" key="1">
    <citation type="submission" date="2018-11" db="EMBL/GenBank/DDBJ databases">
        <title>Rufibacter latericius sp. nov., isolated from water in Baiyang Lake.</title>
        <authorList>
            <person name="Yang Y."/>
        </authorList>
    </citation>
    <scope>NUCLEOTIDE SEQUENCE [LARGE SCALE GENOMIC DNA]</scope>
    <source>
        <strain evidence="2 3">MCC P1</strain>
    </source>
</reference>
<dbReference type="RefSeq" id="WP_123132046.1">
    <property type="nucleotide sequence ID" value="NZ_JBHMAD010000011.1"/>
</dbReference>
<evidence type="ECO:0000313" key="2">
    <source>
        <dbReference type="EMBL" id="RNI31910.1"/>
    </source>
</evidence>
<dbReference type="InterPro" id="IPR036513">
    <property type="entry name" value="STAS_dom_sf"/>
</dbReference>
<dbReference type="CDD" id="cd07043">
    <property type="entry name" value="STAS_anti-anti-sigma_factors"/>
    <property type="match status" value="1"/>
</dbReference>
<keyword evidence="3" id="KW-1185">Reference proteome</keyword>
<dbReference type="Pfam" id="PF01740">
    <property type="entry name" value="STAS"/>
    <property type="match status" value="1"/>
</dbReference>
<dbReference type="AlphaFoldDB" id="A0A3M9N289"/>
<dbReference type="EMBL" id="RJJE01000003">
    <property type="protein sequence ID" value="RNI31910.1"/>
    <property type="molecule type" value="Genomic_DNA"/>
</dbReference>
<proteinExistence type="predicted"/>